<comment type="caution">
    <text evidence="1">The sequence shown here is derived from an EMBL/GenBank/DDBJ whole genome shotgun (WGS) entry which is preliminary data.</text>
</comment>
<gene>
    <name evidence="1" type="ORF">PROFUN_08022</name>
</gene>
<proteinExistence type="predicted"/>
<dbReference type="InParanoid" id="A0A2P6MVI3"/>
<reference evidence="1 2" key="1">
    <citation type="journal article" date="2018" name="Genome Biol. Evol.">
        <title>Multiple Roots of Fruiting Body Formation in Amoebozoa.</title>
        <authorList>
            <person name="Hillmann F."/>
            <person name="Forbes G."/>
            <person name="Novohradska S."/>
            <person name="Ferling I."/>
            <person name="Riege K."/>
            <person name="Groth M."/>
            <person name="Westermann M."/>
            <person name="Marz M."/>
            <person name="Spaller T."/>
            <person name="Winckler T."/>
            <person name="Schaap P."/>
            <person name="Glockner G."/>
        </authorList>
    </citation>
    <scope>NUCLEOTIDE SEQUENCE [LARGE SCALE GENOMIC DNA]</scope>
    <source>
        <strain evidence="1 2">Jena</strain>
    </source>
</reference>
<accession>A0A2P6MVI3</accession>
<organism evidence="1 2">
    <name type="scientific">Planoprotostelium fungivorum</name>
    <dbReference type="NCBI Taxonomy" id="1890364"/>
    <lineage>
        <taxon>Eukaryota</taxon>
        <taxon>Amoebozoa</taxon>
        <taxon>Evosea</taxon>
        <taxon>Variosea</taxon>
        <taxon>Cavosteliida</taxon>
        <taxon>Cavosteliaceae</taxon>
        <taxon>Planoprotostelium</taxon>
    </lineage>
</organism>
<evidence type="ECO:0000313" key="1">
    <source>
        <dbReference type="EMBL" id="PRP75656.1"/>
    </source>
</evidence>
<dbReference type="EMBL" id="MDYQ01000372">
    <property type="protein sequence ID" value="PRP75656.1"/>
    <property type="molecule type" value="Genomic_DNA"/>
</dbReference>
<dbReference type="AlphaFoldDB" id="A0A2P6MVI3"/>
<name>A0A2P6MVI3_9EUKA</name>
<sequence>MIQLQLPISIDNQNYVDIFIVSLDLNITQQASSTSLGASSTQLVGNATLGETKLPKKTNTTVTVQIYITVSDATVYANMIANSQSNGNKVTSEINPLQRTDERQIPLHLEGPLVVSYLSIKVTVPIKEDINVDVTSRKRQLLREMHEISKRAQIGA</sequence>
<dbReference type="Proteomes" id="UP000241769">
    <property type="component" value="Unassembled WGS sequence"/>
</dbReference>
<evidence type="ECO:0000313" key="2">
    <source>
        <dbReference type="Proteomes" id="UP000241769"/>
    </source>
</evidence>
<protein>
    <submittedName>
        <fullName evidence="1">Uncharacterized protein</fullName>
    </submittedName>
</protein>
<keyword evidence="2" id="KW-1185">Reference proteome</keyword>